<dbReference type="InterPro" id="IPR012334">
    <property type="entry name" value="Pectin_lyas_fold"/>
</dbReference>
<dbReference type="Proteomes" id="UP000075321">
    <property type="component" value="Unassembled WGS sequence"/>
</dbReference>
<name>A0A151AI61_9EURY</name>
<accession>A0A151AI61</accession>
<dbReference type="InterPro" id="IPR039448">
    <property type="entry name" value="Beta_helix"/>
</dbReference>
<proteinExistence type="predicted"/>
<dbReference type="AlphaFoldDB" id="A0A151AI61"/>
<reference evidence="3 4" key="1">
    <citation type="submission" date="2016-02" db="EMBL/GenBank/DDBJ databases">
        <title>Genome sequence of Halalkalicoccus paucihalophilus DSM 24557.</title>
        <authorList>
            <person name="Poehlein A."/>
            <person name="Daniel R."/>
        </authorList>
    </citation>
    <scope>NUCLEOTIDE SEQUENCE [LARGE SCALE GENOMIC DNA]</scope>
    <source>
        <strain evidence="3 4">DSM 24557</strain>
    </source>
</reference>
<keyword evidence="4" id="KW-1185">Reference proteome</keyword>
<dbReference type="InterPro" id="IPR011050">
    <property type="entry name" value="Pectin_lyase_fold/virulence"/>
</dbReference>
<comment type="caution">
    <text evidence="3">The sequence shown here is derived from an EMBL/GenBank/DDBJ whole genome shotgun (WGS) entry which is preliminary data.</text>
</comment>
<dbReference type="PATRIC" id="fig|1008153.3.peg.728"/>
<dbReference type="InterPro" id="IPR006311">
    <property type="entry name" value="TAT_signal"/>
</dbReference>
<dbReference type="RefSeq" id="WP_066379654.1">
    <property type="nucleotide sequence ID" value="NZ_LTAZ01000002.1"/>
</dbReference>
<feature type="compositionally biased region" description="Polar residues" evidence="1">
    <location>
        <begin position="413"/>
        <end position="427"/>
    </location>
</feature>
<gene>
    <name evidence="3" type="ORF">HAPAU_07260</name>
</gene>
<protein>
    <recommendedName>
        <fullName evidence="2">Right handed beta helix domain-containing protein</fullName>
    </recommendedName>
</protein>
<dbReference type="Gene3D" id="2.160.20.10">
    <property type="entry name" value="Single-stranded right-handed beta-helix, Pectin lyase-like"/>
    <property type="match status" value="1"/>
</dbReference>
<evidence type="ECO:0000259" key="2">
    <source>
        <dbReference type="Pfam" id="PF13229"/>
    </source>
</evidence>
<feature type="region of interest" description="Disordered" evidence="1">
    <location>
        <begin position="413"/>
        <end position="440"/>
    </location>
</feature>
<evidence type="ECO:0000256" key="1">
    <source>
        <dbReference type="SAM" id="MobiDB-lite"/>
    </source>
</evidence>
<dbReference type="OrthoDB" id="202667at2157"/>
<dbReference type="SUPFAM" id="SSF51126">
    <property type="entry name" value="Pectin lyase-like"/>
    <property type="match status" value="1"/>
</dbReference>
<dbReference type="PROSITE" id="PS51318">
    <property type="entry name" value="TAT"/>
    <property type="match status" value="1"/>
</dbReference>
<evidence type="ECO:0000313" key="4">
    <source>
        <dbReference type="Proteomes" id="UP000075321"/>
    </source>
</evidence>
<evidence type="ECO:0000313" key="3">
    <source>
        <dbReference type="EMBL" id="KYH27272.1"/>
    </source>
</evidence>
<dbReference type="EMBL" id="LTAZ01000002">
    <property type="protein sequence ID" value="KYH27272.1"/>
    <property type="molecule type" value="Genomic_DNA"/>
</dbReference>
<dbReference type="Pfam" id="PF13229">
    <property type="entry name" value="Beta_helix"/>
    <property type="match status" value="1"/>
</dbReference>
<feature type="domain" description="Right handed beta helix" evidence="2">
    <location>
        <begin position="192"/>
        <end position="320"/>
    </location>
</feature>
<organism evidence="3 4">
    <name type="scientific">Halalkalicoccus paucihalophilus</name>
    <dbReference type="NCBI Taxonomy" id="1008153"/>
    <lineage>
        <taxon>Archaea</taxon>
        <taxon>Methanobacteriati</taxon>
        <taxon>Methanobacteriota</taxon>
        <taxon>Stenosarchaea group</taxon>
        <taxon>Halobacteria</taxon>
        <taxon>Halobacteriales</taxon>
        <taxon>Halococcaceae</taxon>
        <taxon>Halalkalicoccus</taxon>
    </lineage>
</organism>
<sequence length="440" mass="46448">MDQRTTTDGSGVSRRVLLQTVGAAALSTGLFGTATADDTEYGTVVDIVEAGADPTGAEPIDDVFEEHAADDTLLRFPEGRYRANDLSLYALTDFAMVGEGDVTLVPGEEYDEALWLGGAETRNLRIENFTIDATREGVAPEFVVSAYDGLVVRDVRKDGFHGGDTAFGFRTLDEDGHSLIENLRSTDGGSGTGVYVNTTGSITFRGCEIEGFADNGLYASHSSGPVTVEGGRYANSNVTQIRLGSAGSSVEDCEVVVDEQPEGFGNMRGIRIADGPGPVSIENCEVSVEGSQGTGAVVGAYSGGSFELRDTRIHVGEEYTTRHSDGSRTSYAVYVDDATAVDAGTRTIENVSVTGGGTYRGAMRFSRDHNTIENVCISQSGRRRNGIVFEESQDNEVTDATIDVTGEELVLNDGSTVDESGIDTSGSCALPETGSDDSED</sequence>